<keyword evidence="3" id="KW-1185">Reference proteome</keyword>
<accession>A0A916NGC4</accession>
<dbReference type="EMBL" id="OU015584">
    <property type="protein sequence ID" value="CAG5080297.1"/>
    <property type="molecule type" value="Genomic_DNA"/>
</dbReference>
<evidence type="ECO:0000313" key="3">
    <source>
        <dbReference type="Proteomes" id="UP000683507"/>
    </source>
</evidence>
<sequence>MKNIFRILLASVMLSSVAYGQQFIMNSQYMVNAFAINPAAAGTKTYAPLVLDVRRQWTGIREAPVGQHLSYHTNISKQFGVGGYLFNDVAGPSRRTGFMAALSTQLKMNRSTYLSLGLGGSLSQYVFDRDKLVTEEANDPTVFDYTTNLLIPDLSGGVKLFGQNYHLGFSLFNVLQTKVDLFDVMTPVTNDLQRTVYLTGSYLMTLSEQGGLYLEPSAVARIMVNAPFTFDVNTRVIHISGVWAGASYRFKDAVALMIGYAGPKIGISYSYDINTSPLNDYNSGSHEITLTYKSRNKHGQRDFGGGKYKVINCPTF</sequence>
<evidence type="ECO:0000313" key="2">
    <source>
        <dbReference type="EMBL" id="CAG5080297.1"/>
    </source>
</evidence>
<dbReference type="RefSeq" id="WP_258541458.1">
    <property type="nucleotide sequence ID" value="NZ_OU015584.1"/>
</dbReference>
<protein>
    <recommendedName>
        <fullName evidence="4">Type IX secretion system membrane protein PorP/SprF</fullName>
    </recommendedName>
</protein>
<organism evidence="2 3">
    <name type="scientific">Parvicella tangerina</name>
    <dbReference type="NCBI Taxonomy" id="2829795"/>
    <lineage>
        <taxon>Bacteria</taxon>
        <taxon>Pseudomonadati</taxon>
        <taxon>Bacteroidota</taxon>
        <taxon>Flavobacteriia</taxon>
        <taxon>Flavobacteriales</taxon>
        <taxon>Parvicellaceae</taxon>
        <taxon>Parvicella</taxon>
    </lineage>
</organism>
<keyword evidence="1" id="KW-0732">Signal</keyword>
<proteinExistence type="predicted"/>
<dbReference type="KEGG" id="ptan:CRYO30217_01249"/>
<evidence type="ECO:0008006" key="4">
    <source>
        <dbReference type="Google" id="ProtNLM"/>
    </source>
</evidence>
<evidence type="ECO:0000256" key="1">
    <source>
        <dbReference type="SAM" id="SignalP"/>
    </source>
</evidence>
<gene>
    <name evidence="2" type="ORF">CRYO30217_01249</name>
</gene>
<dbReference type="AlphaFoldDB" id="A0A916NGC4"/>
<feature type="chain" id="PRO_5037089350" description="Type IX secretion system membrane protein PorP/SprF" evidence="1">
    <location>
        <begin position="21"/>
        <end position="316"/>
    </location>
</feature>
<feature type="signal peptide" evidence="1">
    <location>
        <begin position="1"/>
        <end position="20"/>
    </location>
</feature>
<reference evidence="2" key="1">
    <citation type="submission" date="2021-04" db="EMBL/GenBank/DDBJ databases">
        <authorList>
            <person name="Rodrigo-Torres L."/>
            <person name="Arahal R. D."/>
            <person name="Lucena T."/>
        </authorList>
    </citation>
    <scope>NUCLEOTIDE SEQUENCE</scope>
    <source>
        <strain evidence="2">AS29M-1</strain>
    </source>
</reference>
<dbReference type="InterPro" id="IPR019861">
    <property type="entry name" value="PorP/SprF_Bacteroidetes"/>
</dbReference>
<name>A0A916NGC4_9FLAO</name>
<dbReference type="Pfam" id="PF11751">
    <property type="entry name" value="PorP_SprF"/>
    <property type="match status" value="1"/>
</dbReference>
<dbReference type="NCBIfam" id="TIGR03519">
    <property type="entry name" value="T9SS_PorP_fam"/>
    <property type="match status" value="1"/>
</dbReference>
<dbReference type="Proteomes" id="UP000683507">
    <property type="component" value="Chromosome"/>
</dbReference>